<gene>
    <name evidence="4" type="ORF">BRPE64_BCDS11850</name>
</gene>
<dbReference type="PANTHER" id="PTHR33745:SF3">
    <property type="entry name" value="RSBT CO-ANTAGONIST PROTEIN RSBRC"/>
    <property type="match status" value="1"/>
</dbReference>
<evidence type="ECO:0000256" key="1">
    <source>
        <dbReference type="ARBA" id="ARBA00022553"/>
    </source>
</evidence>
<organism evidence="4 5">
    <name type="scientific">Caballeronia insecticola</name>
    <dbReference type="NCBI Taxonomy" id="758793"/>
    <lineage>
        <taxon>Bacteria</taxon>
        <taxon>Pseudomonadati</taxon>
        <taxon>Pseudomonadota</taxon>
        <taxon>Betaproteobacteria</taxon>
        <taxon>Burkholderiales</taxon>
        <taxon>Burkholderiaceae</taxon>
        <taxon>Caballeronia</taxon>
    </lineage>
</organism>
<dbReference type="PROSITE" id="PS50801">
    <property type="entry name" value="STAS"/>
    <property type="match status" value="1"/>
</dbReference>
<protein>
    <submittedName>
        <fullName evidence="4">Anti-sigma-factor antagonist</fullName>
    </submittedName>
</protein>
<sequence>MRDSRRCGARKTISFGLGARHQHLHRDLGMEMVGGKQLAQLFESNQEQLLAEWITKQHAVASRRGLVGEAELRNQFSQFVSLLVAALGTSDRVDFGSGAWQDVRAFLADMSAQRARQGFSPVETAMFVFSLKQPLFARLRDTLGGNSGTLADLTWTISTLFDEIGLYTTEVFQASREQVIVRQQQELLELSTPVVQLWDGVLALPLIGTLDSARTQVVMENLLQKIVETGAAIAIIDITGVPTVDTLVAQHLLKTVAAARLMGADCIISGIRPQIAQTIVHLGVNLSNVTTKASLAAAFVVALQRTGQSVSGVQSGSRGVRQSDSNDSLQPE</sequence>
<feature type="compositionally biased region" description="Low complexity" evidence="2">
    <location>
        <begin position="311"/>
        <end position="323"/>
    </location>
</feature>
<keyword evidence="1" id="KW-0597">Phosphoprotein</keyword>
<dbReference type="STRING" id="758793.BRPE64_BCDS11850"/>
<dbReference type="Gene3D" id="3.30.750.24">
    <property type="entry name" value="STAS domain"/>
    <property type="match status" value="1"/>
</dbReference>
<evidence type="ECO:0000259" key="3">
    <source>
        <dbReference type="PROSITE" id="PS50801"/>
    </source>
</evidence>
<name>R4X107_9BURK</name>
<dbReference type="HOGENOM" id="CLU_026775_0_0_4"/>
<accession>R4X107</accession>
<dbReference type="CDD" id="cd07041">
    <property type="entry name" value="STAS_RsbR_RsbS_like"/>
    <property type="match status" value="1"/>
</dbReference>
<proteinExistence type="predicted"/>
<dbReference type="AlphaFoldDB" id="R4X107"/>
<dbReference type="EMBL" id="AP013059">
    <property type="protein sequence ID" value="BAN25846.1"/>
    <property type="molecule type" value="Genomic_DNA"/>
</dbReference>
<evidence type="ECO:0000313" key="4">
    <source>
        <dbReference type="EMBL" id="BAN25846.1"/>
    </source>
</evidence>
<dbReference type="PATRIC" id="fig|758793.3.peg.4094"/>
<feature type="region of interest" description="Disordered" evidence="2">
    <location>
        <begin position="311"/>
        <end position="332"/>
    </location>
</feature>
<dbReference type="Pfam" id="PF14361">
    <property type="entry name" value="RsbRD_N"/>
    <property type="match status" value="1"/>
</dbReference>
<dbReference type="InterPro" id="IPR036513">
    <property type="entry name" value="STAS_dom_sf"/>
</dbReference>
<keyword evidence="5" id="KW-1185">Reference proteome</keyword>
<dbReference type="Pfam" id="PF01740">
    <property type="entry name" value="STAS"/>
    <property type="match status" value="1"/>
</dbReference>
<reference evidence="4 5" key="1">
    <citation type="journal article" date="2013" name="Genome Announc.">
        <title>Complete Genome Sequence of Burkholderia sp. Strain RPE64, Bacterial Symbiont of the Bean Bug Riptortus pedestris.</title>
        <authorList>
            <person name="Shibata T.F."/>
            <person name="Maeda T."/>
            <person name="Nikoh N."/>
            <person name="Yamaguchi K."/>
            <person name="Oshima K."/>
            <person name="Hattori M."/>
            <person name="Nishiyama T."/>
            <person name="Hasebe M."/>
            <person name="Fukatsu T."/>
            <person name="Kikuchi Y."/>
            <person name="Shigenobu S."/>
        </authorList>
    </citation>
    <scope>NUCLEOTIDE SEQUENCE [LARGE SCALE GENOMIC DNA]</scope>
</reference>
<dbReference type="SUPFAM" id="SSF52091">
    <property type="entry name" value="SpoIIaa-like"/>
    <property type="match status" value="1"/>
</dbReference>
<reference evidence="4 5" key="2">
    <citation type="journal article" date="2018" name="Int. J. Syst. Evol. Microbiol.">
        <title>Burkholderia insecticola sp. nov., a gut symbiotic bacterium of the bean bug Riptortus pedestris.</title>
        <authorList>
            <person name="Takeshita K."/>
            <person name="Tamaki H."/>
            <person name="Ohbayashi T."/>
            <person name="Meng X.-Y."/>
            <person name="Sone T."/>
            <person name="Mitani Y."/>
            <person name="Peeters C."/>
            <person name="Kikuchi Y."/>
            <person name="Vandamme P."/>
        </authorList>
    </citation>
    <scope>NUCLEOTIDE SEQUENCE [LARGE SCALE GENOMIC DNA]</scope>
    <source>
        <strain evidence="4">RPE64</strain>
    </source>
</reference>
<dbReference type="InterPro" id="IPR002645">
    <property type="entry name" value="STAS_dom"/>
</dbReference>
<dbReference type="PANTHER" id="PTHR33745">
    <property type="entry name" value="RSBT ANTAGONIST PROTEIN RSBS-RELATED"/>
    <property type="match status" value="1"/>
</dbReference>
<dbReference type="InterPro" id="IPR051932">
    <property type="entry name" value="Bact_StressResp_Reg"/>
</dbReference>
<dbReference type="InterPro" id="IPR025751">
    <property type="entry name" value="RsbRD_N_dom"/>
</dbReference>
<evidence type="ECO:0000313" key="5">
    <source>
        <dbReference type="Proteomes" id="UP000013966"/>
    </source>
</evidence>
<dbReference type="KEGG" id="buo:BRPE64_BCDS11850"/>
<dbReference type="Proteomes" id="UP000013966">
    <property type="component" value="Chromosome 2"/>
</dbReference>
<feature type="domain" description="STAS" evidence="3">
    <location>
        <begin position="191"/>
        <end position="302"/>
    </location>
</feature>
<evidence type="ECO:0000256" key="2">
    <source>
        <dbReference type="SAM" id="MobiDB-lite"/>
    </source>
</evidence>